<reference evidence="1" key="1">
    <citation type="journal article" date="2021" name="Proc. Natl. Acad. Sci. U.S.A.">
        <title>A Catalog of Tens of Thousands of Viruses from Human Metagenomes Reveals Hidden Associations with Chronic Diseases.</title>
        <authorList>
            <person name="Tisza M.J."/>
            <person name="Buck C.B."/>
        </authorList>
    </citation>
    <scope>NUCLEOTIDE SEQUENCE</scope>
    <source>
        <strain evidence="1">CtEg02</strain>
    </source>
</reference>
<protein>
    <submittedName>
        <fullName evidence="1">Uncharacterized protein</fullName>
    </submittedName>
</protein>
<organism evidence="1">
    <name type="scientific">Myoviridae sp. ctEg02</name>
    <dbReference type="NCBI Taxonomy" id="2825061"/>
    <lineage>
        <taxon>Viruses</taxon>
        <taxon>Duplodnaviria</taxon>
        <taxon>Heunggongvirae</taxon>
        <taxon>Uroviricota</taxon>
        <taxon>Caudoviricetes</taxon>
    </lineage>
</organism>
<accession>A0A8S5PR88</accession>
<name>A0A8S5PR88_9CAUD</name>
<dbReference type="EMBL" id="BK015482">
    <property type="protein sequence ID" value="DAE09029.1"/>
    <property type="molecule type" value="Genomic_DNA"/>
</dbReference>
<sequence length="463" mass="50145">MKRKTKIDIDDLIDFSSKLVNSNSSIGIRLSSGAALSLPYLSTRTCLAAGISMPLDTANGAKDVGKVSALYKTLEEGEEGEKADTEAALKKIRKTGFARKTESVDRRIRQLLIPKDVPSGYVSLSPLPSIGLSVLLLGAVTRHNQDVFSKKKEGIKIRRAHLALGGANPQNLGYAASKKAIQYPIFLSTPKSVRGNASRQASGKGTYLILSNLFVQTANILTNYTMLNGAPLFAAWGMGHALEREMHGPKVTGVCLVVHSIEPLGEHETAIFEPSQRLGAAFTFEKSRNGSDYAKGSTHLSLQPGATGHIRVSLIFELSEALHSIPNAVDLFLNFGKFSGGLITSYDAPALHDDRSTLLECIPTGKVVLDRRDVMSPGNPIEQLVTAIGTYSGKWLSATNIGFSAITDFQVRGGARNGCLHAFAEPLIGITEYVSTEKRVKGYFWRSQWEEDSFLMRGDSTNE</sequence>
<proteinExistence type="predicted"/>
<evidence type="ECO:0000313" key="1">
    <source>
        <dbReference type="EMBL" id="DAE09029.1"/>
    </source>
</evidence>